<evidence type="ECO:0000256" key="1">
    <source>
        <dbReference type="SAM" id="SignalP"/>
    </source>
</evidence>
<feature type="domain" description="Ig-like" evidence="2">
    <location>
        <begin position="31"/>
        <end position="143"/>
    </location>
</feature>
<evidence type="ECO:0000313" key="3">
    <source>
        <dbReference type="EMBL" id="KAK6325097.1"/>
    </source>
</evidence>
<dbReference type="AlphaFoldDB" id="A0AAN8MF29"/>
<comment type="caution">
    <text evidence="3">The sequence shown here is derived from an EMBL/GenBank/DDBJ whole genome shotgun (WGS) entry which is preliminary data.</text>
</comment>
<reference evidence="3 4" key="1">
    <citation type="submission" date="2021-04" db="EMBL/GenBank/DDBJ databases">
        <authorList>
            <person name="De Guttry C."/>
            <person name="Zahm M."/>
            <person name="Klopp C."/>
            <person name="Cabau C."/>
            <person name="Louis A."/>
            <person name="Berthelot C."/>
            <person name="Parey E."/>
            <person name="Roest Crollius H."/>
            <person name="Montfort J."/>
            <person name="Robinson-Rechavi M."/>
            <person name="Bucao C."/>
            <person name="Bouchez O."/>
            <person name="Gislard M."/>
            <person name="Lluch J."/>
            <person name="Milhes M."/>
            <person name="Lampietro C."/>
            <person name="Lopez Roques C."/>
            <person name="Donnadieu C."/>
            <person name="Braasch I."/>
            <person name="Desvignes T."/>
            <person name="Postlethwait J."/>
            <person name="Bobe J."/>
            <person name="Wedekind C."/>
            <person name="Guiguen Y."/>
        </authorList>
    </citation>
    <scope>NUCLEOTIDE SEQUENCE [LARGE SCALE GENOMIC DNA]</scope>
    <source>
        <strain evidence="3">Cs_M1</strain>
        <tissue evidence="3">Blood</tissue>
    </source>
</reference>
<gene>
    <name evidence="3" type="ORF">J4Q44_G00044390</name>
</gene>
<accession>A0AAN8MF29</accession>
<dbReference type="Proteomes" id="UP001356427">
    <property type="component" value="Unassembled WGS sequence"/>
</dbReference>
<evidence type="ECO:0000313" key="4">
    <source>
        <dbReference type="Proteomes" id="UP001356427"/>
    </source>
</evidence>
<keyword evidence="4" id="KW-1185">Reference proteome</keyword>
<dbReference type="Gene3D" id="2.60.40.10">
    <property type="entry name" value="Immunoglobulins"/>
    <property type="match status" value="1"/>
</dbReference>
<name>A0AAN8MF29_9TELE</name>
<dbReference type="SUPFAM" id="SSF48726">
    <property type="entry name" value="Immunoglobulin"/>
    <property type="match status" value="1"/>
</dbReference>
<feature type="signal peptide" evidence="1">
    <location>
        <begin position="1"/>
        <end position="21"/>
    </location>
</feature>
<dbReference type="PROSITE" id="PS50835">
    <property type="entry name" value="IG_LIKE"/>
    <property type="match status" value="1"/>
</dbReference>
<organism evidence="3 4">
    <name type="scientific">Coregonus suidteri</name>
    <dbReference type="NCBI Taxonomy" id="861788"/>
    <lineage>
        <taxon>Eukaryota</taxon>
        <taxon>Metazoa</taxon>
        <taxon>Chordata</taxon>
        <taxon>Craniata</taxon>
        <taxon>Vertebrata</taxon>
        <taxon>Euteleostomi</taxon>
        <taxon>Actinopterygii</taxon>
        <taxon>Neopterygii</taxon>
        <taxon>Teleostei</taxon>
        <taxon>Protacanthopterygii</taxon>
        <taxon>Salmoniformes</taxon>
        <taxon>Salmonidae</taxon>
        <taxon>Coregoninae</taxon>
        <taxon>Coregonus</taxon>
    </lineage>
</organism>
<dbReference type="InterPro" id="IPR013783">
    <property type="entry name" value="Ig-like_fold"/>
</dbReference>
<dbReference type="EMBL" id="JAGTTL010000003">
    <property type="protein sequence ID" value="KAK6325097.1"/>
    <property type="molecule type" value="Genomic_DNA"/>
</dbReference>
<protein>
    <recommendedName>
        <fullName evidence="2">Ig-like domain-containing protein</fullName>
    </recommendedName>
</protein>
<keyword evidence="1" id="KW-0732">Signal</keyword>
<sequence length="184" mass="20732">MVWLRGSRVLSLLSTVSLCLCVSPSLGTATPDAVELKYPRTPMVGTEGMPLRLTCKAEYETKQCGRIDAFWCHHSLEECPKLIDPSKYLTIVNEMFMEDRSVRHRHVITDFIQLTPADQGVYQCHAVCEMGGHTAMGHYINITVKAAPGVDQRKANNGGQNWTYNTVMILWSLLLILELREVNH</sequence>
<evidence type="ECO:0000259" key="2">
    <source>
        <dbReference type="PROSITE" id="PS50835"/>
    </source>
</evidence>
<proteinExistence type="predicted"/>
<feature type="chain" id="PRO_5043010341" description="Ig-like domain-containing protein" evidence="1">
    <location>
        <begin position="22"/>
        <end position="184"/>
    </location>
</feature>
<dbReference type="InterPro" id="IPR007110">
    <property type="entry name" value="Ig-like_dom"/>
</dbReference>
<dbReference type="InterPro" id="IPR036179">
    <property type="entry name" value="Ig-like_dom_sf"/>
</dbReference>